<protein>
    <submittedName>
        <fullName evidence="7">High-affinity branched-chain amino acid transport system permease protein LivH</fullName>
    </submittedName>
</protein>
<dbReference type="Pfam" id="PF02653">
    <property type="entry name" value="BPD_transp_2"/>
    <property type="match status" value="1"/>
</dbReference>
<dbReference type="InterPro" id="IPR001851">
    <property type="entry name" value="ABC_transp_permease"/>
</dbReference>
<evidence type="ECO:0000313" key="8">
    <source>
        <dbReference type="Proteomes" id="UP000298324"/>
    </source>
</evidence>
<comment type="subcellular location">
    <subcellularLocation>
        <location evidence="1">Cell membrane</location>
        <topology evidence="1">Multi-pass membrane protein</topology>
    </subcellularLocation>
</comment>
<evidence type="ECO:0000256" key="3">
    <source>
        <dbReference type="ARBA" id="ARBA00022692"/>
    </source>
</evidence>
<reference evidence="7 8" key="1">
    <citation type="journal article" date="2018" name="Environ. Microbiol.">
        <title>Novel energy conservation strategies and behaviour of Pelotomaculum schinkii driving syntrophic propionate catabolism.</title>
        <authorList>
            <person name="Hidalgo-Ahumada C.A.P."/>
            <person name="Nobu M.K."/>
            <person name="Narihiro T."/>
            <person name="Tamaki H."/>
            <person name="Liu W.T."/>
            <person name="Kamagata Y."/>
            <person name="Stams A.J.M."/>
            <person name="Imachi H."/>
            <person name="Sousa D.Z."/>
        </authorList>
    </citation>
    <scope>NUCLEOTIDE SEQUENCE [LARGE SCALE GENOMIC DNA]</scope>
    <source>
        <strain evidence="7 8">HH</strain>
    </source>
</reference>
<keyword evidence="4 6" id="KW-1133">Transmembrane helix</keyword>
<feature type="transmembrane region" description="Helical" evidence="6">
    <location>
        <begin position="42"/>
        <end position="60"/>
    </location>
</feature>
<dbReference type="GO" id="GO:0015658">
    <property type="term" value="F:branched-chain amino acid transmembrane transporter activity"/>
    <property type="evidence" value="ECO:0007669"/>
    <property type="project" value="InterPro"/>
</dbReference>
<dbReference type="GO" id="GO:0005886">
    <property type="term" value="C:plasma membrane"/>
    <property type="evidence" value="ECO:0007669"/>
    <property type="project" value="UniProtKB-SubCell"/>
</dbReference>
<dbReference type="InterPro" id="IPR043428">
    <property type="entry name" value="LivM-like"/>
</dbReference>
<keyword evidence="5 6" id="KW-0472">Membrane</keyword>
<feature type="transmembrane region" description="Helical" evidence="6">
    <location>
        <begin position="9"/>
        <end position="30"/>
    </location>
</feature>
<gene>
    <name evidence="7" type="primary">livH_6</name>
    <name evidence="7" type="ORF">Psch_02037</name>
</gene>
<proteinExistence type="predicted"/>
<dbReference type="PANTHER" id="PTHR30482">
    <property type="entry name" value="HIGH-AFFINITY BRANCHED-CHAIN AMINO ACID TRANSPORT SYSTEM PERMEASE"/>
    <property type="match status" value="1"/>
</dbReference>
<name>A0A4Y7RHL0_9FIRM</name>
<feature type="transmembrane region" description="Helical" evidence="6">
    <location>
        <begin position="157"/>
        <end position="176"/>
    </location>
</feature>
<feature type="transmembrane region" description="Helical" evidence="6">
    <location>
        <begin position="90"/>
        <end position="114"/>
    </location>
</feature>
<evidence type="ECO:0000256" key="5">
    <source>
        <dbReference type="ARBA" id="ARBA00023136"/>
    </source>
</evidence>
<dbReference type="Proteomes" id="UP000298324">
    <property type="component" value="Unassembled WGS sequence"/>
</dbReference>
<feature type="transmembrane region" description="Helical" evidence="6">
    <location>
        <begin position="210"/>
        <end position="228"/>
    </location>
</feature>
<dbReference type="AlphaFoldDB" id="A0A4Y7RHL0"/>
<keyword evidence="2" id="KW-1003">Cell membrane</keyword>
<evidence type="ECO:0000256" key="4">
    <source>
        <dbReference type="ARBA" id="ARBA00022989"/>
    </source>
</evidence>
<dbReference type="PANTHER" id="PTHR30482:SF10">
    <property type="entry name" value="HIGH-AFFINITY BRANCHED-CHAIN AMINO ACID TRANSPORT PROTEIN BRAE"/>
    <property type="match status" value="1"/>
</dbReference>
<keyword evidence="8" id="KW-1185">Reference proteome</keyword>
<keyword evidence="3 6" id="KW-0812">Transmembrane</keyword>
<feature type="transmembrane region" description="Helical" evidence="6">
    <location>
        <begin position="248"/>
        <end position="273"/>
    </location>
</feature>
<evidence type="ECO:0000256" key="1">
    <source>
        <dbReference type="ARBA" id="ARBA00004651"/>
    </source>
</evidence>
<sequence>MKQKYNQTLLLIAAVVIFYALVKTLIYFGVLSSYWQLVLDQSMIVTIGALGLSIIYGFTGQFSLGHAAFYGIGAYTAGAIGKTIGHGDILWFIIALIAGSLAAALVALLIGLPILRLRSDYLGIATLGFGIIVKVGMDNANKVIPVLGGATGMSGLPRVANFEIIFLFFLAAILLVRNLIYSKYGRAFTSIREDEIAADAMGIDTTRYKTMAFVLGCALAGLAGSLYAHRYPFLHPASFDFLKSFDFLLIVVLGGLGSLSGTIVTAIGWAFLLEGLRFVLGEQFIDFRGVIYALILVVTILMRPQGLFNGKELLFMKPPRLKTPVIKGEEGPHAGLGN</sequence>
<dbReference type="RefSeq" id="WP_190240068.1">
    <property type="nucleotide sequence ID" value="NZ_QFGA01000001.1"/>
</dbReference>
<organism evidence="7 8">
    <name type="scientific">Pelotomaculum schinkii</name>
    <dbReference type="NCBI Taxonomy" id="78350"/>
    <lineage>
        <taxon>Bacteria</taxon>
        <taxon>Bacillati</taxon>
        <taxon>Bacillota</taxon>
        <taxon>Clostridia</taxon>
        <taxon>Eubacteriales</taxon>
        <taxon>Desulfotomaculaceae</taxon>
        <taxon>Pelotomaculum</taxon>
    </lineage>
</organism>
<evidence type="ECO:0000256" key="6">
    <source>
        <dbReference type="SAM" id="Phobius"/>
    </source>
</evidence>
<comment type="caution">
    <text evidence="7">The sequence shown here is derived from an EMBL/GenBank/DDBJ whole genome shotgun (WGS) entry which is preliminary data.</text>
</comment>
<dbReference type="CDD" id="cd06581">
    <property type="entry name" value="TM_PBP1_LivM_like"/>
    <property type="match status" value="1"/>
</dbReference>
<feature type="transmembrane region" description="Helical" evidence="6">
    <location>
        <begin position="285"/>
        <end position="302"/>
    </location>
</feature>
<accession>A0A4Y7RHL0</accession>
<evidence type="ECO:0000313" key="7">
    <source>
        <dbReference type="EMBL" id="TEB08474.1"/>
    </source>
</evidence>
<evidence type="ECO:0000256" key="2">
    <source>
        <dbReference type="ARBA" id="ARBA00022475"/>
    </source>
</evidence>
<dbReference type="EMBL" id="QFGA01000001">
    <property type="protein sequence ID" value="TEB08474.1"/>
    <property type="molecule type" value="Genomic_DNA"/>
</dbReference>